<dbReference type="AlphaFoldDB" id="A0A926JWH0"/>
<sequence length="113" mass="12005">MPQKVVEGAILQCDKGAAVSQLKVSSQDFTYFEDKLVATEGDKAANENILPFGACAVTRSTCSPKPIKWDNAASKDEINGCKALLENSQCKCSVGGTIKIQKVGHEGQSEIEG</sequence>
<keyword evidence="2" id="KW-1185">Reference proteome</keyword>
<dbReference type="EMBL" id="JACVDC010000120">
    <property type="protein sequence ID" value="MBC9798462.1"/>
    <property type="molecule type" value="Genomic_DNA"/>
</dbReference>
<dbReference type="InterPro" id="IPR025460">
    <property type="entry name" value="DUF4280"/>
</dbReference>
<organism evidence="1 2">
    <name type="scientific">Sinomicrobium weinanense</name>
    <dbReference type="NCBI Taxonomy" id="2842200"/>
    <lineage>
        <taxon>Bacteria</taxon>
        <taxon>Pseudomonadati</taxon>
        <taxon>Bacteroidota</taxon>
        <taxon>Flavobacteriia</taxon>
        <taxon>Flavobacteriales</taxon>
        <taxon>Flavobacteriaceae</taxon>
        <taxon>Sinomicrobium</taxon>
    </lineage>
</organism>
<accession>A0A926JWH0</accession>
<name>A0A926JWH0_9FLAO</name>
<reference evidence="1 2" key="1">
    <citation type="submission" date="2020-09" db="EMBL/GenBank/DDBJ databases">
        <title>Sinomicrobium weinanense sp. nov., a halophilic bacteria isolated from saline-alkali soil.</title>
        <authorList>
            <person name="Wu P."/>
            <person name="Ren H."/>
            <person name="Mei Y."/>
            <person name="Liang Y."/>
            <person name="Chen Z."/>
        </authorList>
    </citation>
    <scope>NUCLEOTIDE SEQUENCE [LARGE SCALE GENOMIC DNA]</scope>
    <source>
        <strain evidence="1 2">FJxs</strain>
    </source>
</reference>
<dbReference type="Pfam" id="PF14107">
    <property type="entry name" value="DUF4280"/>
    <property type="match status" value="1"/>
</dbReference>
<evidence type="ECO:0000313" key="1">
    <source>
        <dbReference type="EMBL" id="MBC9798462.1"/>
    </source>
</evidence>
<proteinExistence type="predicted"/>
<protein>
    <submittedName>
        <fullName evidence="1">DUF4280 domain-containing protein</fullName>
    </submittedName>
</protein>
<evidence type="ECO:0000313" key="2">
    <source>
        <dbReference type="Proteomes" id="UP000653730"/>
    </source>
</evidence>
<dbReference type="RefSeq" id="WP_187967578.1">
    <property type="nucleotide sequence ID" value="NZ_JACVDC010000120.1"/>
</dbReference>
<gene>
    <name evidence="1" type="ORF">IBL28_21020</name>
</gene>
<comment type="caution">
    <text evidence="1">The sequence shown here is derived from an EMBL/GenBank/DDBJ whole genome shotgun (WGS) entry which is preliminary data.</text>
</comment>
<dbReference type="Proteomes" id="UP000653730">
    <property type="component" value="Unassembled WGS sequence"/>
</dbReference>